<dbReference type="OrthoDB" id="608579at2"/>
<dbReference type="EMBL" id="JUIW01000001">
    <property type="protein sequence ID" value="RYJ45821.1"/>
    <property type="molecule type" value="Genomic_DNA"/>
</dbReference>
<name>A0A444WIX2_9FLAO</name>
<protein>
    <submittedName>
        <fullName evidence="3">Putative adhesin</fullName>
    </submittedName>
</protein>
<feature type="domain" description="Fibronectin type-III" evidence="2">
    <location>
        <begin position="823"/>
        <end position="913"/>
    </location>
</feature>
<organism evidence="3 4">
    <name type="scientific">Flavobacterium beibuense</name>
    <dbReference type="NCBI Taxonomy" id="657326"/>
    <lineage>
        <taxon>Bacteria</taxon>
        <taxon>Pseudomonadati</taxon>
        <taxon>Bacteroidota</taxon>
        <taxon>Flavobacteriia</taxon>
        <taxon>Flavobacteriales</taxon>
        <taxon>Flavobacteriaceae</taxon>
        <taxon>Flavobacterium</taxon>
    </lineage>
</organism>
<dbReference type="SUPFAM" id="SSF49265">
    <property type="entry name" value="Fibronectin type III"/>
    <property type="match status" value="3"/>
</dbReference>
<dbReference type="Pfam" id="PF23759">
    <property type="entry name" value="GBD_T9SS_assoc"/>
    <property type="match status" value="1"/>
</dbReference>
<dbReference type="InterPro" id="IPR050991">
    <property type="entry name" value="ECM_Regulatory_Proteins"/>
</dbReference>
<feature type="domain" description="Fibronectin type-III" evidence="2">
    <location>
        <begin position="190"/>
        <end position="279"/>
    </location>
</feature>
<dbReference type="Proteomes" id="UP000289775">
    <property type="component" value="Unassembled WGS sequence"/>
</dbReference>
<dbReference type="NCBIfam" id="NF038128">
    <property type="entry name" value="choice_anch_J"/>
    <property type="match status" value="1"/>
</dbReference>
<evidence type="ECO:0000259" key="2">
    <source>
        <dbReference type="PROSITE" id="PS50853"/>
    </source>
</evidence>
<feature type="domain" description="Fibronectin type-III" evidence="2">
    <location>
        <begin position="419"/>
        <end position="507"/>
    </location>
</feature>
<dbReference type="Pfam" id="PF00041">
    <property type="entry name" value="fn3"/>
    <property type="match status" value="3"/>
</dbReference>
<gene>
    <name evidence="3" type="ORF">NU09_0413</name>
</gene>
<feature type="domain" description="Fibronectin type-III" evidence="2">
    <location>
        <begin position="620"/>
        <end position="715"/>
    </location>
</feature>
<dbReference type="InterPro" id="IPR036116">
    <property type="entry name" value="FN3_sf"/>
</dbReference>
<dbReference type="CDD" id="cd00063">
    <property type="entry name" value="FN3"/>
    <property type="match status" value="5"/>
</dbReference>
<comment type="caution">
    <text evidence="3">The sequence shown here is derived from an EMBL/GenBank/DDBJ whole genome shotgun (WGS) entry which is preliminary data.</text>
</comment>
<dbReference type="InterPro" id="IPR049804">
    <property type="entry name" value="Choice_anch_L"/>
</dbReference>
<reference evidence="3 4" key="1">
    <citation type="submission" date="2014-12" db="EMBL/GenBank/DDBJ databases">
        <title>Genome sequence of Flavobacterium beibuense RSKm HC5.</title>
        <authorList>
            <person name="Kim J.F."/>
            <person name="Song J.Y."/>
            <person name="Kwak M.-J."/>
            <person name="Lee S.-W."/>
        </authorList>
    </citation>
    <scope>NUCLEOTIDE SEQUENCE [LARGE SCALE GENOMIC DNA]</scope>
    <source>
        <strain evidence="3 4">RSKm HC5</strain>
    </source>
</reference>
<evidence type="ECO:0000313" key="4">
    <source>
        <dbReference type="Proteomes" id="UP000289775"/>
    </source>
</evidence>
<accession>A0A444WIX2</accession>
<dbReference type="PANTHER" id="PTHR46708">
    <property type="entry name" value="TENASCIN"/>
    <property type="match status" value="1"/>
</dbReference>
<proteinExistence type="predicted"/>
<dbReference type="NCBIfam" id="TIGR04131">
    <property type="entry name" value="Bac_Flav_CTERM"/>
    <property type="match status" value="1"/>
</dbReference>
<keyword evidence="1" id="KW-0677">Repeat</keyword>
<dbReference type="RefSeq" id="WP_129749581.1">
    <property type="nucleotide sequence ID" value="NZ_JUIW01000001.1"/>
</dbReference>
<dbReference type="NCBIfam" id="NF038133">
    <property type="entry name" value="choice_anch_L"/>
    <property type="match status" value="1"/>
</dbReference>
<feature type="domain" description="Fibronectin type-III" evidence="2">
    <location>
        <begin position="1027"/>
        <end position="1116"/>
    </location>
</feature>
<dbReference type="InterPro" id="IPR013783">
    <property type="entry name" value="Ig-like_fold"/>
</dbReference>
<dbReference type="InterPro" id="IPR026341">
    <property type="entry name" value="T9SS_type_B"/>
</dbReference>
<dbReference type="Pfam" id="PF13585">
    <property type="entry name" value="CHU_C"/>
    <property type="match status" value="1"/>
</dbReference>
<sequence>MRKITLIIFTILYSFLGYSQLTEEGFEGAWPPTGWTIEDNGNGLLKTWQQSMPGSFFDFPYEGSYAAFMDREDAPAGVTPQDWLITPQFNVPDNPLLKFYSRLTIGGDQGGVYRIMVSSDPDPSNLAAYEEVMVWTEEEINPDQIEYTLINVNLPATLTGTNVYLAFVMEADNADRWLIDNVSVLEECIIPQNLNALNISLDSADLTWDDFNTNAEWEIELLEGAGTTTGSGEVYNGSLPYSVSDLNPGTEYKFYVRALCDTGEESDWTDPFYFNTIAQGDSCDAPIVAASLPYSDSGNTADHANMYSGAPGTGCGTLFWEEYLMGNDVVYQYTADFTGEITVNLTEASNFSGVFVYQDCASIGAECLAGATTGFESISASIPSIAVTNGEDYYIVISSSSSFVTPYTIAIQQVNCDPPVGLPTVSDMTSVELSWSTPTAATSWEVVIQSPGSGLPTGSGETATVNTNYLVEDLSAGTLYEYYVRADCGDDTFSAWAGPYVFNTLICEASEQCNYTFTLTDIAGNGWDGNTMNVSQNGVTIAVLGETFDWGSTAEVTVPMCHGIPVQLYWDGGGFNENEVGVTVHNSFGQIVYQKAPGEEGQNTLLYEGDVDCNTISCLAPFTVTLDSATLNSVTLSWDGDATGDWEYYIVEEGGAAPDGATAGLPATTNPFTVEGLDPATNYDFYIRMVCDGTATPTSTWGGPHLVSTVVCPPENQCEYTFIMTSGFGNGYLGNTMTITQGGIFVTTIGSTFTEGDSQTITVPLCSGQPFEVYWNSGATFEIGLEIINPFEQTLFSLTNGEDVPSTIVYTGDVDCDNPACIPPADLTATNATLNTIDLGWEGAPTGNWEYYITEAGNAAPQPETEGEGTTTNPVTASGLTAATNYDYYVRIICEGGVPGEWAGPFAFNTTVCELSEQCVYKFELTSALGWGWENTTMTVYQAGVPIATLGPGFEFGSSYNVEIPLCSDAEIEVFWNTDGWGNPADKGLVIYTPYMETFFEMEPGEGEQGTTIFTGIPNCDAPPCPKPQELTVTDITFTDATVSWAEMGTAENWEVAILPSGSPEPASGTPVTETSYTTSDLSSGTAYVFYVRAVCGGENGNSTWSGPFIFITPIENDNCGTATVAPVNPGIECVESVSGVMNGATASGITSNCTWTTPLADIWFQFTAINEVQSISLSNHTGEVMPFHAVFKGDCDGLTEIACNYESYGSTLTGLTIGETYWVQVYVDGGSPELNSIVSFDFCVYTPIGNSIIIDQEEYMVDEIVNDILIRSECGQVSNITWSTGIDNGAVSNGIAYFNQGATDFPLKEGVLLTTGRADQATGPNNTSMGNGPLGEGDWWPGDDQLFDYVQESGINPFLMSLNQASILEFDFVPVTNHIKFPFVFASEEYNGTGQCFFSDAFGFFLTDPDGNVTNLGVIPGTTIPVTSKTIRDEAYVDPFYEFPCESQYPELFDKYYGPYNGLDPMTAPTNFNGHTVVMYAEADVVPGQTYHIKMVVADDLDTGNDTGIFIGEFDLGNVDIGEDLTIEGGSALCAGTEYTIDSGLDETLYTIIWYQDGEVIEGETGASLTVTESGEYTIEVIYMDTTCGGSDSVIIEYFDPIEDVTSTPVDLIVCTEGDTAQFDFTQNTELILAGQNSEDFTITYHESQENADNNEAALESPYTNTSNPQAIYARVQVTGGECYVVYSFNLIVSPQYTADVLEDVTECNSYILQQLSENNNYYTGSEGTGEMLTAGTEITVTQLIYIYAQSTTQPGCGDESSFTVNINPTPSFSIGDIYEVCDPSFALIEVMPENFDLAEAIYEWTYEGDILAETNPILQADDFGTYSVTVSLGDCSFTQTTTVIEDTDAVAFEIDHGCEGTVYMIHVVPVDDSFDPSTADISWTGPDGFNTSQPSSEITEEGVYTVTIVTPEGCSVQGSVEISGTGCLIPRGISPNNDGMNDNFDLEGLNVTNLIIFNRYGKEVYSFSGNYTNEWSGQGNNGNDLPTGTYFYSIERRGGESKTGWVYINRQDN</sequence>
<evidence type="ECO:0000313" key="3">
    <source>
        <dbReference type="EMBL" id="RYJ45821.1"/>
    </source>
</evidence>
<dbReference type="PANTHER" id="PTHR46708:SF2">
    <property type="entry name" value="FIBRONECTIN TYPE-III DOMAIN-CONTAINING PROTEIN"/>
    <property type="match status" value="1"/>
</dbReference>
<dbReference type="SMART" id="SM00060">
    <property type="entry name" value="FN3"/>
    <property type="match status" value="5"/>
</dbReference>
<dbReference type="PROSITE" id="PS50853">
    <property type="entry name" value="FN3"/>
    <property type="match status" value="5"/>
</dbReference>
<keyword evidence="4" id="KW-1185">Reference proteome</keyword>
<dbReference type="InterPro" id="IPR003961">
    <property type="entry name" value="FN3_dom"/>
</dbReference>
<evidence type="ECO:0000256" key="1">
    <source>
        <dbReference type="ARBA" id="ARBA00022737"/>
    </source>
</evidence>
<dbReference type="Gene3D" id="2.60.40.10">
    <property type="entry name" value="Immunoglobulins"/>
    <property type="match status" value="5"/>
</dbReference>
<dbReference type="Gene3D" id="2.60.120.200">
    <property type="match status" value="1"/>
</dbReference>
<dbReference type="InterPro" id="IPR056600">
    <property type="entry name" value="GBD_T9SS_assoc"/>
</dbReference>